<feature type="transmembrane region" description="Helical" evidence="1">
    <location>
        <begin position="322"/>
        <end position="340"/>
    </location>
</feature>
<dbReference type="OrthoDB" id="1424730at2"/>
<keyword evidence="1" id="KW-0812">Transmembrane</keyword>
<protein>
    <submittedName>
        <fullName evidence="2">EpsG family protein</fullName>
    </submittedName>
</protein>
<dbReference type="Proteomes" id="UP000219281">
    <property type="component" value="Unassembled WGS sequence"/>
</dbReference>
<dbReference type="Pfam" id="PF14897">
    <property type="entry name" value="EpsG"/>
    <property type="match status" value="1"/>
</dbReference>
<dbReference type="AlphaFoldDB" id="A0A286AEK4"/>
<name>A0A286AEK4_9SPHI</name>
<feature type="transmembrane region" description="Helical" evidence="1">
    <location>
        <begin position="269"/>
        <end position="288"/>
    </location>
</feature>
<evidence type="ECO:0000313" key="3">
    <source>
        <dbReference type="Proteomes" id="UP000219281"/>
    </source>
</evidence>
<feature type="transmembrane region" description="Helical" evidence="1">
    <location>
        <begin position="191"/>
        <end position="212"/>
    </location>
</feature>
<dbReference type="EMBL" id="OCMT01000005">
    <property type="protein sequence ID" value="SOD20338.1"/>
    <property type="molecule type" value="Genomic_DNA"/>
</dbReference>
<feature type="transmembrane region" description="Helical" evidence="1">
    <location>
        <begin position="239"/>
        <end position="257"/>
    </location>
</feature>
<keyword evidence="1" id="KW-1133">Transmembrane helix</keyword>
<gene>
    <name evidence="2" type="ORF">SAMN06297358_4054</name>
</gene>
<organism evidence="2 3">
    <name type="scientific">Pedobacter xixiisoli</name>
    <dbReference type="NCBI Taxonomy" id="1476464"/>
    <lineage>
        <taxon>Bacteria</taxon>
        <taxon>Pseudomonadati</taxon>
        <taxon>Bacteroidota</taxon>
        <taxon>Sphingobacteriia</taxon>
        <taxon>Sphingobacteriales</taxon>
        <taxon>Sphingobacteriaceae</taxon>
        <taxon>Pedobacter</taxon>
    </lineage>
</organism>
<feature type="transmembrane region" description="Helical" evidence="1">
    <location>
        <begin position="294"/>
        <end position="310"/>
    </location>
</feature>
<feature type="transmembrane region" description="Helical" evidence="1">
    <location>
        <begin position="159"/>
        <end position="184"/>
    </location>
</feature>
<feature type="transmembrane region" description="Helical" evidence="1">
    <location>
        <begin position="81"/>
        <end position="103"/>
    </location>
</feature>
<accession>A0A286AEK4</accession>
<proteinExistence type="predicted"/>
<keyword evidence="3" id="KW-1185">Reference proteome</keyword>
<feature type="transmembrane region" description="Helical" evidence="1">
    <location>
        <begin position="115"/>
        <end position="131"/>
    </location>
</feature>
<sequence length="359" mass="41006">MIYWIILILLFILAVLSESKLTRTLKYLLIVIAAGSLTLLAGLRGNIEPDYANYEEMFDNVGIYLSQGGEGVEHGYLFLNYIIKAVGLGFQAVVFIMAFLAIVPKVIFFYKHSPNFLFSSLVYFTSIYFLFDFIAIRQAVTITIFMCSLVFVLERRLVPYLICIVLGAFIHSSILLLLPGYFIFSKKISGIYLYCIVGICAVINILQIKIGLVEFALEKFVLPEAAAGKAAFYGAEQNFAFVSLKQIVLAMIFIFLNDKKQSNAQFKNILTNIFVAGIIFATVLNGIPQLSYRIKWYFFWPEAILIIYFVKYLSFEKLPFKYLMYLALLALYANTMFVLLNELATRGNYIYPYKTFIDQ</sequence>
<reference evidence="3" key="1">
    <citation type="submission" date="2017-09" db="EMBL/GenBank/DDBJ databases">
        <authorList>
            <person name="Varghese N."/>
            <person name="Submissions S."/>
        </authorList>
    </citation>
    <scope>NUCLEOTIDE SEQUENCE [LARGE SCALE GENOMIC DNA]</scope>
    <source>
        <strain evidence="3">CGMCC 1.12803</strain>
    </source>
</reference>
<dbReference type="InterPro" id="IPR049458">
    <property type="entry name" value="EpsG-like"/>
</dbReference>
<keyword evidence="1" id="KW-0472">Membrane</keyword>
<evidence type="ECO:0000313" key="2">
    <source>
        <dbReference type="EMBL" id="SOD20338.1"/>
    </source>
</evidence>
<dbReference type="RefSeq" id="WP_097133847.1">
    <property type="nucleotide sequence ID" value="NZ_OCMT01000005.1"/>
</dbReference>
<feature type="transmembrane region" description="Helical" evidence="1">
    <location>
        <begin position="27"/>
        <end position="47"/>
    </location>
</feature>
<evidence type="ECO:0000256" key="1">
    <source>
        <dbReference type="SAM" id="Phobius"/>
    </source>
</evidence>